<dbReference type="RefSeq" id="WP_144066137.1">
    <property type="nucleotide sequence ID" value="NZ_NGFO01000074.1"/>
</dbReference>
<organism evidence="7 8">
    <name type="scientific">Gordonia lacunae</name>
    <dbReference type="NCBI Taxonomy" id="417102"/>
    <lineage>
        <taxon>Bacteria</taxon>
        <taxon>Bacillati</taxon>
        <taxon>Actinomycetota</taxon>
        <taxon>Actinomycetes</taxon>
        <taxon>Mycobacteriales</taxon>
        <taxon>Gordoniaceae</taxon>
        <taxon>Gordonia</taxon>
    </lineage>
</organism>
<dbReference type="SUPFAM" id="SSF47741">
    <property type="entry name" value="CO dehydrogenase ISP C-domain like"/>
    <property type="match status" value="1"/>
</dbReference>
<evidence type="ECO:0000313" key="8">
    <source>
        <dbReference type="Proteomes" id="UP000194632"/>
    </source>
</evidence>
<dbReference type="InterPro" id="IPR001041">
    <property type="entry name" value="2Fe-2S_ferredoxin-type"/>
</dbReference>
<dbReference type="EMBL" id="NGFO01000074">
    <property type="protein sequence ID" value="OUC75514.1"/>
    <property type="molecule type" value="Genomic_DNA"/>
</dbReference>
<keyword evidence="4" id="KW-0408">Iron</keyword>
<feature type="non-terminal residue" evidence="7">
    <location>
        <position position="158"/>
    </location>
</feature>
<evidence type="ECO:0000259" key="6">
    <source>
        <dbReference type="PROSITE" id="PS51085"/>
    </source>
</evidence>
<accession>A0A243Q508</accession>
<dbReference type="AlphaFoldDB" id="A0A243Q508"/>
<evidence type="ECO:0000256" key="5">
    <source>
        <dbReference type="ARBA" id="ARBA00023014"/>
    </source>
</evidence>
<comment type="caution">
    <text evidence="7">The sequence shown here is derived from an EMBL/GenBank/DDBJ whole genome shotgun (WGS) entry which is preliminary data.</text>
</comment>
<dbReference type="PROSITE" id="PS00197">
    <property type="entry name" value="2FE2S_FER_1"/>
    <property type="match status" value="1"/>
</dbReference>
<evidence type="ECO:0000256" key="4">
    <source>
        <dbReference type="ARBA" id="ARBA00023004"/>
    </source>
</evidence>
<protein>
    <recommendedName>
        <fullName evidence="6">2Fe-2S ferredoxin-type domain-containing protein</fullName>
    </recommendedName>
</protein>
<reference evidence="7 8" key="1">
    <citation type="submission" date="2017-05" db="EMBL/GenBank/DDBJ databases">
        <title>Biotechnological potential of actinobacteria isolated from South African environments.</title>
        <authorList>
            <person name="Le Roes-Hill M."/>
            <person name="Prins A."/>
            <person name="Durrell K.A."/>
        </authorList>
    </citation>
    <scope>NUCLEOTIDE SEQUENCE [LARGE SCALE GENOMIC DNA]</scope>
    <source>
        <strain evidence="7">BS2</strain>
    </source>
</reference>
<keyword evidence="1" id="KW-0001">2Fe-2S</keyword>
<dbReference type="Pfam" id="PF00111">
    <property type="entry name" value="Fer2"/>
    <property type="match status" value="1"/>
</dbReference>
<dbReference type="InterPro" id="IPR006058">
    <property type="entry name" value="2Fe2S_fd_BS"/>
</dbReference>
<evidence type="ECO:0000313" key="7">
    <source>
        <dbReference type="EMBL" id="OUC75514.1"/>
    </source>
</evidence>
<keyword evidence="2" id="KW-0479">Metal-binding</keyword>
<dbReference type="PANTHER" id="PTHR44379:SF5">
    <property type="entry name" value="OXIDOREDUCTASE WITH IRON-SULFUR SUBUNIT"/>
    <property type="match status" value="1"/>
</dbReference>
<dbReference type="InterPro" id="IPR051452">
    <property type="entry name" value="Diverse_Oxidoreductases"/>
</dbReference>
<dbReference type="PANTHER" id="PTHR44379">
    <property type="entry name" value="OXIDOREDUCTASE WITH IRON-SULFUR SUBUNIT"/>
    <property type="match status" value="1"/>
</dbReference>
<dbReference type="Proteomes" id="UP000194632">
    <property type="component" value="Unassembled WGS sequence"/>
</dbReference>
<dbReference type="InterPro" id="IPR036010">
    <property type="entry name" value="2Fe-2S_ferredoxin-like_sf"/>
</dbReference>
<evidence type="ECO:0000256" key="3">
    <source>
        <dbReference type="ARBA" id="ARBA00023002"/>
    </source>
</evidence>
<dbReference type="GO" id="GO:0016491">
    <property type="term" value="F:oxidoreductase activity"/>
    <property type="evidence" value="ECO:0007669"/>
    <property type="project" value="UniProtKB-KW"/>
</dbReference>
<dbReference type="GO" id="GO:0051537">
    <property type="term" value="F:2 iron, 2 sulfur cluster binding"/>
    <property type="evidence" value="ECO:0007669"/>
    <property type="project" value="UniProtKB-KW"/>
</dbReference>
<dbReference type="OrthoDB" id="159930at2"/>
<proteinExistence type="predicted"/>
<dbReference type="SUPFAM" id="SSF54292">
    <property type="entry name" value="2Fe-2S ferredoxin-like"/>
    <property type="match status" value="1"/>
</dbReference>
<evidence type="ECO:0000256" key="1">
    <source>
        <dbReference type="ARBA" id="ARBA00022714"/>
    </source>
</evidence>
<keyword evidence="5" id="KW-0411">Iron-sulfur</keyword>
<keyword evidence="3" id="KW-0560">Oxidoreductase</keyword>
<name>A0A243Q508_9ACTN</name>
<keyword evidence="8" id="KW-1185">Reference proteome</keyword>
<dbReference type="InterPro" id="IPR002888">
    <property type="entry name" value="2Fe-2S-bd"/>
</dbReference>
<dbReference type="InterPro" id="IPR036884">
    <property type="entry name" value="2Fe-2S-bd_dom_sf"/>
</dbReference>
<dbReference type="PROSITE" id="PS51085">
    <property type="entry name" value="2FE2S_FER_2"/>
    <property type="match status" value="1"/>
</dbReference>
<gene>
    <name evidence="7" type="ORF">CA982_26075</name>
</gene>
<dbReference type="Gene3D" id="1.10.150.120">
    <property type="entry name" value="[2Fe-2S]-binding domain"/>
    <property type="match status" value="1"/>
</dbReference>
<dbReference type="Pfam" id="PF01799">
    <property type="entry name" value="Fer2_2"/>
    <property type="match status" value="1"/>
</dbReference>
<dbReference type="InterPro" id="IPR012675">
    <property type="entry name" value="Beta-grasp_dom_sf"/>
</dbReference>
<feature type="domain" description="2Fe-2S ferredoxin-type" evidence="6">
    <location>
        <begin position="1"/>
        <end position="74"/>
    </location>
</feature>
<dbReference type="STRING" id="417102.CA982_26075"/>
<dbReference type="Gene3D" id="3.10.20.30">
    <property type="match status" value="1"/>
</dbReference>
<sequence>MKFEVNGEQLDAEPAAGQCLRMLLREHAHYEVKKGCDAGDCGACSVLVDGEPVHSCIFPAHRAAGKSVTTVAGLGTPDDLHPVQQSFVDNFGFQCGFCTAGMIVTASTVTAEHLPDLPRRMKGNLCRCTGYRSIRDAITAAVAPPDAPAATPPDAEPR</sequence>
<dbReference type="GO" id="GO:0046872">
    <property type="term" value="F:metal ion binding"/>
    <property type="evidence" value="ECO:0007669"/>
    <property type="project" value="UniProtKB-KW"/>
</dbReference>
<evidence type="ECO:0000256" key="2">
    <source>
        <dbReference type="ARBA" id="ARBA00022723"/>
    </source>
</evidence>